<dbReference type="Proteomes" id="UP000486351">
    <property type="component" value="Unassembled WGS sequence"/>
</dbReference>
<evidence type="ECO:0000256" key="1">
    <source>
        <dbReference type="SAM" id="SignalP"/>
    </source>
</evidence>
<evidence type="ECO:0000313" key="3">
    <source>
        <dbReference type="EMBL" id="KAE9086468.1"/>
    </source>
</evidence>
<evidence type="ECO:0000313" key="2">
    <source>
        <dbReference type="EMBL" id="KAE8972945.1"/>
    </source>
</evidence>
<evidence type="ECO:0000313" key="6">
    <source>
        <dbReference type="Proteomes" id="UP000460718"/>
    </source>
</evidence>
<dbReference type="AlphaFoldDB" id="A0A6A3QZ42"/>
<sequence length="55" mass="6266">MALRPKSVTFAFFSLPITMLFPLRSPCTTLRAWRYWTPNADSCSFAQSSSGCFLR</sequence>
<dbReference type="Proteomes" id="UP000440732">
    <property type="component" value="Unassembled WGS sequence"/>
</dbReference>
<accession>A0A6A3QZ42</accession>
<organism evidence="3 5">
    <name type="scientific">Phytophthora fragariae</name>
    <dbReference type="NCBI Taxonomy" id="53985"/>
    <lineage>
        <taxon>Eukaryota</taxon>
        <taxon>Sar</taxon>
        <taxon>Stramenopiles</taxon>
        <taxon>Oomycota</taxon>
        <taxon>Peronosporomycetes</taxon>
        <taxon>Peronosporales</taxon>
        <taxon>Peronosporaceae</taxon>
        <taxon>Phytophthora</taxon>
    </lineage>
</organism>
<protein>
    <recommendedName>
        <fullName evidence="8">RxLR effector protein</fullName>
    </recommendedName>
</protein>
<keyword evidence="1" id="KW-0732">Signal</keyword>
<dbReference type="Proteomes" id="UP000460718">
    <property type="component" value="Unassembled WGS sequence"/>
</dbReference>
<name>A0A6A3QZ42_9STRA</name>
<dbReference type="EMBL" id="QXFW01003109">
    <property type="protein sequence ID" value="KAE8972945.1"/>
    <property type="molecule type" value="Genomic_DNA"/>
</dbReference>
<proteinExistence type="predicted"/>
<evidence type="ECO:0000313" key="5">
    <source>
        <dbReference type="Proteomes" id="UP000440732"/>
    </source>
</evidence>
<feature type="signal peptide" evidence="1">
    <location>
        <begin position="1"/>
        <end position="20"/>
    </location>
</feature>
<gene>
    <name evidence="3" type="ORF">PF006_g26020</name>
    <name evidence="4" type="ORF">PF008_g33461</name>
    <name evidence="2" type="ORF">PF011_g25451</name>
</gene>
<evidence type="ECO:0000313" key="4">
    <source>
        <dbReference type="EMBL" id="KAE9259061.1"/>
    </source>
</evidence>
<feature type="chain" id="PRO_5036380468" description="RxLR effector protein" evidence="1">
    <location>
        <begin position="21"/>
        <end position="55"/>
    </location>
</feature>
<dbReference type="EMBL" id="QXGA01003183">
    <property type="protein sequence ID" value="KAE9086468.1"/>
    <property type="molecule type" value="Genomic_DNA"/>
</dbReference>
<evidence type="ECO:0008006" key="8">
    <source>
        <dbReference type="Google" id="ProtNLM"/>
    </source>
</evidence>
<reference evidence="3 5" key="1">
    <citation type="submission" date="2018-08" db="EMBL/GenBank/DDBJ databases">
        <title>Genomic investigation of the strawberry pathogen Phytophthora fragariae indicates pathogenicity is determined by transcriptional variation in three key races.</title>
        <authorList>
            <person name="Adams T.M."/>
            <person name="Armitage A.D."/>
            <person name="Sobczyk M.K."/>
            <person name="Bates H.J."/>
            <person name="Dunwell J.M."/>
            <person name="Nellist C.F."/>
            <person name="Harrison R.J."/>
        </authorList>
    </citation>
    <scope>NUCLEOTIDE SEQUENCE [LARGE SCALE GENOMIC DNA]</scope>
    <source>
        <strain evidence="3 5">NOV-5</strain>
        <strain evidence="4 7">NOV-77</strain>
        <strain evidence="2 6">SCRP245</strain>
    </source>
</reference>
<dbReference type="EMBL" id="QXFY01012679">
    <property type="protein sequence ID" value="KAE9259061.1"/>
    <property type="molecule type" value="Genomic_DNA"/>
</dbReference>
<evidence type="ECO:0000313" key="7">
    <source>
        <dbReference type="Proteomes" id="UP000486351"/>
    </source>
</evidence>
<comment type="caution">
    <text evidence="3">The sequence shown here is derived from an EMBL/GenBank/DDBJ whole genome shotgun (WGS) entry which is preliminary data.</text>
</comment>